<gene>
    <name evidence="1" type="ORF">LOK49_LG15G00630</name>
</gene>
<evidence type="ECO:0000313" key="1">
    <source>
        <dbReference type="EMBL" id="KAI7983046.1"/>
    </source>
</evidence>
<sequence>MGTQLHQALRTLCFNTEWKYAVLWKLKHRARMMLTWEDAYYDNHEQRNPPENMCFPEIGGNLHDWHSHDPLGLAVAKMSYHVYSLGEGVIGQVAVTGKHMWISADKHLTDSCSPFEHCDGWQTQFSAGIRTVVVVAVVPHGVIQLGSLKKIPEDLKMVSHIRDVFFALQDSSVGCTPSEIHFAMKSSSCLSDISTRSSGSGIFNDSISNLGRPVNKDKTIIRTPTIPSIEKPADHSYLVPLPGDLPKMTTEVINKEGGLELSASGGDESAILQSRPEDFLLGQQKQVWKRLHVERRCEGETSGLGYLGVGSEDHDTRSSNNSFNKINFYNVTLPADDSGVDITYLQEDLLASAACNNQNGMLCIPEPFGMQILRDLENMEFQEINKMEPLNMPFKFSADCELYEVLGPAFQKQNSYCDWEAEKTQTETEIAIEMPEAMDSSSLLTADSGSEHLLEAVVANVCRGGTDVKSEKSFCESVKSLLTTENMPQPTCDKVTVGSAVGSFDQSFVEKETMHCLSSEACGVSSSKGFSSRSHSTFSGQLDSAQEPAKTNKKRARPGENCRPRPRDRQLIQDRIKELRELVPNGSKCSIDSLLERTIKHMLFMQSITKHAEKLKNCNVSKLRDKEMCVRGLPIFDQGSTWAVEVGSHMKVCPIMIENINMNGQMLIEMLCEDCSHFLEIAEAIRSLGLTVLKGATEACGKKTLMCFVVEGQNRSMHRVDILWPLVQILQSKTTN</sequence>
<reference evidence="1 2" key="1">
    <citation type="journal article" date="2022" name="Plant J.">
        <title>Chromosome-level genome of Camellia lanceoleosa provides a valuable resource for understanding genome evolution and self-incompatibility.</title>
        <authorList>
            <person name="Gong W."/>
            <person name="Xiao S."/>
            <person name="Wang L."/>
            <person name="Liao Z."/>
            <person name="Chang Y."/>
            <person name="Mo W."/>
            <person name="Hu G."/>
            <person name="Li W."/>
            <person name="Zhao G."/>
            <person name="Zhu H."/>
            <person name="Hu X."/>
            <person name="Ji K."/>
            <person name="Xiang X."/>
            <person name="Song Q."/>
            <person name="Yuan D."/>
            <person name="Jin S."/>
            <person name="Zhang L."/>
        </authorList>
    </citation>
    <scope>NUCLEOTIDE SEQUENCE [LARGE SCALE GENOMIC DNA]</scope>
    <source>
        <strain evidence="1">SQ_2022a</strain>
    </source>
</reference>
<comment type="caution">
    <text evidence="1">The sequence shown here is derived from an EMBL/GenBank/DDBJ whole genome shotgun (WGS) entry which is preliminary data.</text>
</comment>
<evidence type="ECO:0000313" key="2">
    <source>
        <dbReference type="Proteomes" id="UP001060215"/>
    </source>
</evidence>
<proteinExistence type="predicted"/>
<accession>A0ACC0F6J0</accession>
<dbReference type="Proteomes" id="UP001060215">
    <property type="component" value="Chromosome 11"/>
</dbReference>
<keyword evidence="2" id="KW-1185">Reference proteome</keyword>
<name>A0ACC0F6J0_9ERIC</name>
<protein>
    <submittedName>
        <fullName evidence="1">Transcription factor EMB1444</fullName>
    </submittedName>
</protein>
<organism evidence="1 2">
    <name type="scientific">Camellia lanceoleosa</name>
    <dbReference type="NCBI Taxonomy" id="1840588"/>
    <lineage>
        <taxon>Eukaryota</taxon>
        <taxon>Viridiplantae</taxon>
        <taxon>Streptophyta</taxon>
        <taxon>Embryophyta</taxon>
        <taxon>Tracheophyta</taxon>
        <taxon>Spermatophyta</taxon>
        <taxon>Magnoliopsida</taxon>
        <taxon>eudicotyledons</taxon>
        <taxon>Gunneridae</taxon>
        <taxon>Pentapetalae</taxon>
        <taxon>asterids</taxon>
        <taxon>Ericales</taxon>
        <taxon>Theaceae</taxon>
        <taxon>Camellia</taxon>
    </lineage>
</organism>
<dbReference type="EMBL" id="CM045768">
    <property type="protein sequence ID" value="KAI7983046.1"/>
    <property type="molecule type" value="Genomic_DNA"/>
</dbReference>